<dbReference type="AlphaFoldDB" id="A0A1G6V447"/>
<dbReference type="STRING" id="686796.SAMN04488104_10323"/>
<name>A0A1G6V447_9BACT</name>
<gene>
    <name evidence="1" type="ORF">SAMN04488104_10323</name>
</gene>
<organism evidence="1 2">
    <name type="scientific">Algoriphagus faecimaris</name>
    <dbReference type="NCBI Taxonomy" id="686796"/>
    <lineage>
        <taxon>Bacteria</taxon>
        <taxon>Pseudomonadati</taxon>
        <taxon>Bacteroidota</taxon>
        <taxon>Cytophagia</taxon>
        <taxon>Cytophagales</taxon>
        <taxon>Cyclobacteriaceae</taxon>
        <taxon>Algoriphagus</taxon>
    </lineage>
</organism>
<accession>A0A1G6V447</accession>
<dbReference type="EMBL" id="FNAC01000032">
    <property type="protein sequence ID" value="SDD47675.1"/>
    <property type="molecule type" value="Genomic_DNA"/>
</dbReference>
<sequence length="77" mass="9164">MRMIFEYHAKFNKRTGDMQFWTHENHEIELHSPDMIESRMNYIHENPVRAGIVEKAEDYLYSSARNYSGISALIEVD</sequence>
<reference evidence="2" key="1">
    <citation type="submission" date="2016-10" db="EMBL/GenBank/DDBJ databases">
        <authorList>
            <person name="Varghese N."/>
            <person name="Submissions S."/>
        </authorList>
    </citation>
    <scope>NUCLEOTIDE SEQUENCE [LARGE SCALE GENOMIC DNA]</scope>
    <source>
        <strain evidence="2">DSM 23095</strain>
    </source>
</reference>
<dbReference type="GO" id="GO:0003677">
    <property type="term" value="F:DNA binding"/>
    <property type="evidence" value="ECO:0007669"/>
    <property type="project" value="InterPro"/>
</dbReference>
<proteinExistence type="predicted"/>
<dbReference type="Proteomes" id="UP000199060">
    <property type="component" value="Unassembled WGS sequence"/>
</dbReference>
<evidence type="ECO:0000313" key="2">
    <source>
        <dbReference type="Proteomes" id="UP000199060"/>
    </source>
</evidence>
<evidence type="ECO:0000313" key="1">
    <source>
        <dbReference type="EMBL" id="SDD47675.1"/>
    </source>
</evidence>
<dbReference type="GO" id="GO:0004803">
    <property type="term" value="F:transposase activity"/>
    <property type="evidence" value="ECO:0007669"/>
    <property type="project" value="InterPro"/>
</dbReference>
<evidence type="ECO:0008006" key="3">
    <source>
        <dbReference type="Google" id="ProtNLM"/>
    </source>
</evidence>
<dbReference type="GO" id="GO:0006313">
    <property type="term" value="P:DNA transposition"/>
    <property type="evidence" value="ECO:0007669"/>
    <property type="project" value="InterPro"/>
</dbReference>
<protein>
    <recommendedName>
        <fullName evidence="3">Transposase IS200 like</fullName>
    </recommendedName>
</protein>
<dbReference type="InterPro" id="IPR036515">
    <property type="entry name" value="Transposase_17_sf"/>
</dbReference>
<dbReference type="Gene3D" id="3.30.70.1290">
    <property type="entry name" value="Transposase IS200-like"/>
    <property type="match status" value="1"/>
</dbReference>
<keyword evidence="2" id="KW-1185">Reference proteome</keyword>